<proteinExistence type="predicted"/>
<comment type="caution">
    <text evidence="1">The sequence shown here is derived from an EMBL/GenBank/DDBJ whole genome shotgun (WGS) entry which is preliminary data.</text>
</comment>
<dbReference type="EMBL" id="VYQF01000003">
    <property type="protein sequence ID" value="KAA9038400.1"/>
    <property type="molecule type" value="Genomic_DNA"/>
</dbReference>
<evidence type="ECO:0000313" key="2">
    <source>
        <dbReference type="Proteomes" id="UP000326903"/>
    </source>
</evidence>
<name>A0A5J5IH58_9BACT</name>
<dbReference type="Proteomes" id="UP000326903">
    <property type="component" value="Unassembled WGS sequence"/>
</dbReference>
<organism evidence="1 2">
    <name type="scientific">Ginsengibacter hankyongi</name>
    <dbReference type="NCBI Taxonomy" id="2607284"/>
    <lineage>
        <taxon>Bacteria</taxon>
        <taxon>Pseudomonadati</taxon>
        <taxon>Bacteroidota</taxon>
        <taxon>Chitinophagia</taxon>
        <taxon>Chitinophagales</taxon>
        <taxon>Chitinophagaceae</taxon>
        <taxon>Ginsengibacter</taxon>
    </lineage>
</organism>
<reference evidence="1 2" key="1">
    <citation type="submission" date="2019-09" db="EMBL/GenBank/DDBJ databases">
        <title>Draft genome sequence of Ginsengibacter sp. BR5-29.</title>
        <authorList>
            <person name="Im W.-T."/>
        </authorList>
    </citation>
    <scope>NUCLEOTIDE SEQUENCE [LARGE SCALE GENOMIC DNA]</scope>
    <source>
        <strain evidence="1 2">BR5-29</strain>
    </source>
</reference>
<gene>
    <name evidence="1" type="ORF">FW778_12580</name>
</gene>
<evidence type="ECO:0000313" key="1">
    <source>
        <dbReference type="EMBL" id="KAA9038400.1"/>
    </source>
</evidence>
<dbReference type="RefSeq" id="WP_150415075.1">
    <property type="nucleotide sequence ID" value="NZ_VYQF01000003.1"/>
</dbReference>
<keyword evidence="2" id="KW-1185">Reference proteome</keyword>
<dbReference type="AlphaFoldDB" id="A0A5J5IH58"/>
<protein>
    <submittedName>
        <fullName evidence="1">YtxH domain-containing protein</fullName>
    </submittedName>
</protein>
<sequence>MKNNTKVLIALAAGVLVEAVVGLLLSPDKGSETGKRIAGAERN</sequence>
<accession>A0A5J5IH58</accession>